<sequence>MSCITCNEIFPTFQVLKAHCLEKQHAYFSYKCGSCDEHYSTLQYLDQMLSHDLPVAVDSVADEVEVDFAALSSFGESVHSDSGEPSATETLEEGDNEASSEDWERLSSGVASYVTIGSITPPLSSAPSDISISSIPSGLEDVVEGWDNLSSGLASAAASPGPPTQDPLPGSTAIEISQPSPVPSLKLPTYFQKIIHEYFVWSCSLCNRSFPTEKILNEVYYFAIIFMVLDVHRATLSIKDRGTWQWLQLTIQLQKLIVPKLTLG</sequence>
<keyword evidence="3" id="KW-1185">Reference proteome</keyword>
<evidence type="ECO:0000313" key="2">
    <source>
        <dbReference type="EMBL" id="KAF4616314.1"/>
    </source>
</evidence>
<accession>A0A8H4QSU0</accession>
<dbReference type="EMBL" id="JAACJL010000031">
    <property type="protein sequence ID" value="KAF4616314.1"/>
    <property type="molecule type" value="Genomic_DNA"/>
</dbReference>
<name>A0A8H4QSU0_9AGAR</name>
<dbReference type="AlphaFoldDB" id="A0A8H4QSU0"/>
<proteinExistence type="predicted"/>
<gene>
    <name evidence="2" type="ORF">D9613_008801</name>
</gene>
<organism evidence="2 3">
    <name type="scientific">Agrocybe pediades</name>
    <dbReference type="NCBI Taxonomy" id="84607"/>
    <lineage>
        <taxon>Eukaryota</taxon>
        <taxon>Fungi</taxon>
        <taxon>Dikarya</taxon>
        <taxon>Basidiomycota</taxon>
        <taxon>Agaricomycotina</taxon>
        <taxon>Agaricomycetes</taxon>
        <taxon>Agaricomycetidae</taxon>
        <taxon>Agaricales</taxon>
        <taxon>Agaricineae</taxon>
        <taxon>Strophariaceae</taxon>
        <taxon>Agrocybe</taxon>
    </lineage>
</organism>
<feature type="compositionally biased region" description="Acidic residues" evidence="1">
    <location>
        <begin position="90"/>
        <end position="101"/>
    </location>
</feature>
<reference evidence="2 3" key="1">
    <citation type="submission" date="2019-12" db="EMBL/GenBank/DDBJ databases">
        <authorList>
            <person name="Floudas D."/>
            <person name="Bentzer J."/>
            <person name="Ahren D."/>
            <person name="Johansson T."/>
            <person name="Persson P."/>
            <person name="Tunlid A."/>
        </authorList>
    </citation>
    <scope>NUCLEOTIDE SEQUENCE [LARGE SCALE GENOMIC DNA]</scope>
    <source>
        <strain evidence="2 3">CBS 102.39</strain>
    </source>
</reference>
<comment type="caution">
    <text evidence="2">The sequence shown here is derived from an EMBL/GenBank/DDBJ whole genome shotgun (WGS) entry which is preliminary data.</text>
</comment>
<evidence type="ECO:0000313" key="3">
    <source>
        <dbReference type="Proteomes" id="UP000521872"/>
    </source>
</evidence>
<feature type="region of interest" description="Disordered" evidence="1">
    <location>
        <begin position="76"/>
        <end position="103"/>
    </location>
</feature>
<evidence type="ECO:0000256" key="1">
    <source>
        <dbReference type="SAM" id="MobiDB-lite"/>
    </source>
</evidence>
<dbReference type="Proteomes" id="UP000521872">
    <property type="component" value="Unassembled WGS sequence"/>
</dbReference>
<protein>
    <submittedName>
        <fullName evidence="2">Uncharacterized protein</fullName>
    </submittedName>
</protein>